<feature type="domain" description="Retrotransposon gag" evidence="1">
    <location>
        <begin position="79"/>
        <end position="188"/>
    </location>
</feature>
<dbReference type="PANTHER" id="PTHR37610">
    <property type="entry name" value="CCHC-TYPE DOMAIN-CONTAINING PROTEIN"/>
    <property type="match status" value="1"/>
</dbReference>
<evidence type="ECO:0000259" key="2">
    <source>
        <dbReference type="Pfam" id="PF07727"/>
    </source>
</evidence>
<accession>A0A803MEL1</accession>
<evidence type="ECO:0000313" key="3">
    <source>
        <dbReference type="EnsemblPlants" id="AUR62027904-RA:cds"/>
    </source>
</evidence>
<feature type="domain" description="Reverse transcriptase Ty1/copia-type" evidence="2">
    <location>
        <begin position="474"/>
        <end position="603"/>
    </location>
</feature>
<keyword evidence="4" id="KW-1185">Reference proteome</keyword>
<dbReference type="Gramene" id="AUR62027904-RA">
    <property type="protein sequence ID" value="AUR62027904-RA:cds"/>
    <property type="gene ID" value="AUR62027904"/>
</dbReference>
<dbReference type="Pfam" id="PF03732">
    <property type="entry name" value="Retrotrans_gag"/>
    <property type="match status" value="1"/>
</dbReference>
<name>A0A803MEL1_CHEQI</name>
<evidence type="ECO:0000259" key="1">
    <source>
        <dbReference type="Pfam" id="PF03732"/>
    </source>
</evidence>
<proteinExistence type="predicted"/>
<evidence type="ECO:0000313" key="4">
    <source>
        <dbReference type="Proteomes" id="UP000596660"/>
    </source>
</evidence>
<dbReference type="Pfam" id="PF07727">
    <property type="entry name" value="RVT_2"/>
    <property type="match status" value="1"/>
</dbReference>
<reference evidence="3" key="1">
    <citation type="journal article" date="2017" name="Nature">
        <title>The genome of Chenopodium quinoa.</title>
        <authorList>
            <person name="Jarvis D.E."/>
            <person name="Ho Y.S."/>
            <person name="Lightfoot D.J."/>
            <person name="Schmoeckel S.M."/>
            <person name="Li B."/>
            <person name="Borm T.J.A."/>
            <person name="Ohyanagi H."/>
            <person name="Mineta K."/>
            <person name="Michell C.T."/>
            <person name="Saber N."/>
            <person name="Kharbatia N.M."/>
            <person name="Rupper R.R."/>
            <person name="Sharp A.R."/>
            <person name="Dally N."/>
            <person name="Boughton B.A."/>
            <person name="Woo Y.H."/>
            <person name="Gao G."/>
            <person name="Schijlen E.G.W.M."/>
            <person name="Guo X."/>
            <person name="Momin A.A."/>
            <person name="Negrao S."/>
            <person name="Al-Babili S."/>
            <person name="Gehring C."/>
            <person name="Roessner U."/>
            <person name="Jung C."/>
            <person name="Murphy K."/>
            <person name="Arold S.T."/>
            <person name="Gojobori T."/>
            <person name="van der Linden C.G."/>
            <person name="van Loo E.N."/>
            <person name="Jellen E.N."/>
            <person name="Maughan P.J."/>
            <person name="Tester M."/>
        </authorList>
    </citation>
    <scope>NUCLEOTIDE SEQUENCE [LARGE SCALE GENOMIC DNA]</scope>
    <source>
        <strain evidence="3">cv. PI 614886</strain>
    </source>
</reference>
<organism evidence="3 4">
    <name type="scientific">Chenopodium quinoa</name>
    <name type="common">Quinoa</name>
    <dbReference type="NCBI Taxonomy" id="63459"/>
    <lineage>
        <taxon>Eukaryota</taxon>
        <taxon>Viridiplantae</taxon>
        <taxon>Streptophyta</taxon>
        <taxon>Embryophyta</taxon>
        <taxon>Tracheophyta</taxon>
        <taxon>Spermatophyta</taxon>
        <taxon>Magnoliopsida</taxon>
        <taxon>eudicotyledons</taxon>
        <taxon>Gunneridae</taxon>
        <taxon>Pentapetalae</taxon>
        <taxon>Caryophyllales</taxon>
        <taxon>Chenopodiaceae</taxon>
        <taxon>Chenopodioideae</taxon>
        <taxon>Atripliceae</taxon>
        <taxon>Chenopodium</taxon>
    </lineage>
</organism>
<dbReference type="Proteomes" id="UP000596660">
    <property type="component" value="Unplaced"/>
</dbReference>
<dbReference type="AlphaFoldDB" id="A0A803MEL1"/>
<dbReference type="OMA" id="SCHHAST"/>
<protein>
    <submittedName>
        <fullName evidence="3">Uncharacterized protein</fullName>
    </submittedName>
</protein>
<dbReference type="SUPFAM" id="SSF56672">
    <property type="entry name" value="DNA/RNA polymerases"/>
    <property type="match status" value="1"/>
</dbReference>
<dbReference type="PANTHER" id="PTHR37610:SF6">
    <property type="entry name" value="GAG-POLYPEPTIDE OF LTR COPIA-TYPE-RELATED"/>
    <property type="match status" value="1"/>
</dbReference>
<dbReference type="InterPro" id="IPR013103">
    <property type="entry name" value="RVT_2"/>
</dbReference>
<reference evidence="3" key="2">
    <citation type="submission" date="2021-03" db="UniProtKB">
        <authorList>
            <consortium name="EnsemblPlants"/>
        </authorList>
    </citation>
    <scope>IDENTIFICATION</scope>
</reference>
<dbReference type="EnsemblPlants" id="AUR62027904-RA">
    <property type="protein sequence ID" value="AUR62027904-RA:cds"/>
    <property type="gene ID" value="AUR62027904"/>
</dbReference>
<dbReference type="InterPro" id="IPR005162">
    <property type="entry name" value="Retrotrans_gag_dom"/>
</dbReference>
<dbReference type="InterPro" id="IPR043502">
    <property type="entry name" value="DNA/RNA_pol_sf"/>
</dbReference>
<sequence length="651" mass="73058">MATDANSVLYLHPNDGSYSISVDKLTGAADYKSWRRYIEIALTSKKKIYFVLGTVLRSTYAQDAVKADQWDTCNSMVISWIHACLSDTIKNSVLYINSARETWIQLENRFSMGNGSRKYKLNKDLYQLKQHNNSINEYYTAMSSLWEELDSMNALPVISEPSADVRNLLNVVARNQEDSRLFQFLNGLDDHFSAMRSQMLMLTPLPTVESACSMLQQEESQREVLLPQADPDISAILNPVNNAGKGKASDQPWNSKAAPRLAATTQTSQAGAGTVTFTQQQFEQFLKHFPSPNAVKGSETDEELDINFSGMVSCHHASTLKYGWIIDSGASDHMTCDLSKFVEPKAAAGFPKITLPTDAVSKKIRGVGKARNVLYYLVDKPLSEDEITQHQDVAACLTAKKDTAVPFAIWHHRLGHASLEHSDAEHFKHAVSQEQWVAAMNLELEQCEKNGYSGYGSRVTVNSDVSRPKGDKSECKLIKSLYGLKQAPRQWFSKLSSTLISFGYKRSRADYSLFVKDNNSSITAVLVYVDDLIITGNDVKEIQTLKSLLSSHFHMKDLGKLRYFLGLEIDQFEQGIFISQRKYIHDLLKDQGMLNVKPLKLPMDSHLKLRADKGTSLSNPVPYQHLLGKLIYLTVTRSDIAFSVQILSKFM</sequence>